<protein>
    <recommendedName>
        <fullName evidence="3">DUF2007 domain-containing protein</fullName>
    </recommendedName>
</protein>
<dbReference type="KEGG" id="dak:DaAHT2_1027"/>
<gene>
    <name evidence="1" type="ordered locus">DaAHT2_1027</name>
</gene>
<organism evidence="1 2">
    <name type="scientific">Desulfurivibrio alkaliphilus (strain DSM 19089 / UNIQEM U267 / AHT2)</name>
    <dbReference type="NCBI Taxonomy" id="589865"/>
    <lineage>
        <taxon>Bacteria</taxon>
        <taxon>Pseudomonadati</taxon>
        <taxon>Thermodesulfobacteriota</taxon>
        <taxon>Desulfobulbia</taxon>
        <taxon>Desulfobulbales</taxon>
        <taxon>Desulfobulbaceae</taxon>
        <taxon>Desulfurivibrio</taxon>
    </lineage>
</organism>
<accession>D6Z2F0</accession>
<proteinExistence type="predicted"/>
<keyword evidence="2" id="KW-1185">Reference proteome</keyword>
<sequence>MYDIMLKYCPSCGGEFRPEIQSCGICEVPLVSGAEMQAKDSEREAKKMGRSGTLTGGEEMVQLHRAPLADLRYLEGMLAEERIAVRISAEEGGCKKGCGPPMFVMEVSKVDAQDAARIVEQEYRRMTALDDHLPVAADAVFNPEEEETTCPACGFKFPPTTTECPDCGLNFG</sequence>
<evidence type="ECO:0000313" key="2">
    <source>
        <dbReference type="Proteomes" id="UP000001508"/>
    </source>
</evidence>
<dbReference type="HOGENOM" id="CLU_1545177_0_0_7"/>
<evidence type="ECO:0000313" key="1">
    <source>
        <dbReference type="EMBL" id="ADH85725.1"/>
    </source>
</evidence>
<dbReference type="InParanoid" id="D6Z2F0"/>
<dbReference type="RefSeq" id="WP_013163254.1">
    <property type="nucleotide sequence ID" value="NC_014216.1"/>
</dbReference>
<dbReference type="EMBL" id="CP001940">
    <property type="protein sequence ID" value="ADH85725.1"/>
    <property type="molecule type" value="Genomic_DNA"/>
</dbReference>
<dbReference type="STRING" id="589865.DaAHT2_1027"/>
<dbReference type="OrthoDB" id="5431325at2"/>
<evidence type="ECO:0008006" key="3">
    <source>
        <dbReference type="Google" id="ProtNLM"/>
    </source>
</evidence>
<dbReference type="AlphaFoldDB" id="D6Z2F0"/>
<reference evidence="2" key="1">
    <citation type="submission" date="2010-02" db="EMBL/GenBank/DDBJ databases">
        <title>Complete sequence of Desulfurivibrio alkaliphilus AHT2.</title>
        <authorList>
            <consortium name="US DOE Joint Genome Institute"/>
            <person name="Pitluck S."/>
            <person name="Chertkov O."/>
            <person name="Detter J.C."/>
            <person name="Han C."/>
            <person name="Tapia R."/>
            <person name="Larimer F."/>
            <person name="Land M."/>
            <person name="Hauser L."/>
            <person name="Kyrpides N."/>
            <person name="Mikhailova N."/>
            <person name="Sorokin D.Y."/>
            <person name="Muyzer G."/>
            <person name="Woyke T."/>
        </authorList>
    </citation>
    <scope>NUCLEOTIDE SEQUENCE [LARGE SCALE GENOMIC DNA]</scope>
    <source>
        <strain evidence="2">DSM 19089 / UNIQEM U267 / AHT2</strain>
    </source>
</reference>
<name>D6Z2F0_DESAT</name>
<dbReference type="Proteomes" id="UP000001508">
    <property type="component" value="Chromosome"/>
</dbReference>